<comment type="caution">
    <text evidence="2">The sequence shown here is derived from an EMBL/GenBank/DDBJ whole genome shotgun (WGS) entry which is preliminary data.</text>
</comment>
<dbReference type="EMBL" id="JBDFQZ010000011">
    <property type="protein sequence ID" value="KAK9676003.1"/>
    <property type="molecule type" value="Genomic_DNA"/>
</dbReference>
<name>A0AAW1HHU9_SAPOF</name>
<dbReference type="Proteomes" id="UP001443914">
    <property type="component" value="Unassembled WGS sequence"/>
</dbReference>
<sequence>MEISQFLLVLKTEVLLPCFDEAAREYYGLLILTCECCNYSVTKFEIASGVLRLLVHKSHNNEVSPRLFYHWCVAPSRRGRLQPSIFELFERVTPPLRRRPSRRRTGDRRRPDSQHLFPGGF</sequence>
<keyword evidence="3" id="KW-1185">Reference proteome</keyword>
<organism evidence="2 3">
    <name type="scientific">Saponaria officinalis</name>
    <name type="common">Common soapwort</name>
    <name type="synonym">Lychnis saponaria</name>
    <dbReference type="NCBI Taxonomy" id="3572"/>
    <lineage>
        <taxon>Eukaryota</taxon>
        <taxon>Viridiplantae</taxon>
        <taxon>Streptophyta</taxon>
        <taxon>Embryophyta</taxon>
        <taxon>Tracheophyta</taxon>
        <taxon>Spermatophyta</taxon>
        <taxon>Magnoliopsida</taxon>
        <taxon>eudicotyledons</taxon>
        <taxon>Gunneridae</taxon>
        <taxon>Pentapetalae</taxon>
        <taxon>Caryophyllales</taxon>
        <taxon>Caryophyllaceae</taxon>
        <taxon>Caryophylleae</taxon>
        <taxon>Saponaria</taxon>
    </lineage>
</organism>
<feature type="compositionally biased region" description="Basic residues" evidence="1">
    <location>
        <begin position="97"/>
        <end position="107"/>
    </location>
</feature>
<evidence type="ECO:0000313" key="2">
    <source>
        <dbReference type="EMBL" id="KAK9676003.1"/>
    </source>
</evidence>
<dbReference type="AlphaFoldDB" id="A0AAW1HHU9"/>
<accession>A0AAW1HHU9</accession>
<gene>
    <name evidence="2" type="ORF">RND81_11G047300</name>
</gene>
<proteinExistence type="predicted"/>
<feature type="region of interest" description="Disordered" evidence="1">
    <location>
        <begin position="97"/>
        <end position="121"/>
    </location>
</feature>
<evidence type="ECO:0000313" key="3">
    <source>
        <dbReference type="Proteomes" id="UP001443914"/>
    </source>
</evidence>
<reference evidence="2" key="1">
    <citation type="submission" date="2024-03" db="EMBL/GenBank/DDBJ databases">
        <title>WGS assembly of Saponaria officinalis var. Norfolk2.</title>
        <authorList>
            <person name="Jenkins J."/>
            <person name="Shu S."/>
            <person name="Grimwood J."/>
            <person name="Barry K."/>
            <person name="Goodstein D."/>
            <person name="Schmutz J."/>
            <person name="Leebens-Mack J."/>
            <person name="Osbourn A."/>
        </authorList>
    </citation>
    <scope>NUCLEOTIDE SEQUENCE [LARGE SCALE GENOMIC DNA]</scope>
    <source>
        <strain evidence="2">JIC</strain>
    </source>
</reference>
<protein>
    <submittedName>
        <fullName evidence="2">Uncharacterized protein</fullName>
    </submittedName>
</protein>
<evidence type="ECO:0000256" key="1">
    <source>
        <dbReference type="SAM" id="MobiDB-lite"/>
    </source>
</evidence>